<feature type="binding site" evidence="5">
    <location>
        <begin position="77"/>
        <end position="97"/>
    </location>
    <ligand>
        <name>NAD(+)</name>
        <dbReference type="ChEBI" id="CHEBI:57540"/>
    </ligand>
</feature>
<dbReference type="InterPro" id="IPR029035">
    <property type="entry name" value="DHS-like_NAD/FAD-binding_dom"/>
</dbReference>
<evidence type="ECO:0000256" key="4">
    <source>
        <dbReference type="ARBA" id="ARBA00023027"/>
    </source>
</evidence>
<dbReference type="SUPFAM" id="SSF52467">
    <property type="entry name" value="DHS-like NAD/FAD-binding domain"/>
    <property type="match status" value="1"/>
</dbReference>
<dbReference type="InterPro" id="IPR026591">
    <property type="entry name" value="Sirtuin_cat_small_dom_sf"/>
</dbReference>
<dbReference type="AlphaFoldDB" id="A0A6P4YBJ3"/>
<dbReference type="InterPro" id="IPR026590">
    <property type="entry name" value="Ssirtuin_cat_dom"/>
</dbReference>
<dbReference type="RefSeq" id="XP_019621823.1">
    <property type="nucleotide sequence ID" value="XM_019766264.1"/>
</dbReference>
<organism evidence="8 9">
    <name type="scientific">Branchiostoma belcheri</name>
    <name type="common">Amphioxus</name>
    <dbReference type="NCBI Taxonomy" id="7741"/>
    <lineage>
        <taxon>Eukaryota</taxon>
        <taxon>Metazoa</taxon>
        <taxon>Chordata</taxon>
        <taxon>Cephalochordata</taxon>
        <taxon>Leptocardii</taxon>
        <taxon>Amphioxiformes</taxon>
        <taxon>Branchiostomatidae</taxon>
        <taxon>Branchiostoma</taxon>
    </lineage>
</organism>
<dbReference type="GeneID" id="109468039"/>
<evidence type="ECO:0000313" key="9">
    <source>
        <dbReference type="RefSeq" id="XP_019621823.1"/>
    </source>
</evidence>
<comment type="function">
    <text evidence="5">NAD-dependent protein deacylase. Catalyzes the NAD-dependent hydrolysis of acyl groups from lysine residues.</text>
</comment>
<keyword evidence="2 5" id="KW-0479">Metal-binding</keyword>
<dbReference type="OrthoDB" id="424302at2759"/>
<dbReference type="Pfam" id="PF02146">
    <property type="entry name" value="SIR2"/>
    <property type="match status" value="1"/>
</dbReference>
<dbReference type="PANTHER" id="PTHR11085">
    <property type="entry name" value="NAD-DEPENDENT PROTEIN DEACYLASE SIRTUIN-5, MITOCHONDRIAL-RELATED"/>
    <property type="match status" value="1"/>
</dbReference>
<dbReference type="Proteomes" id="UP000515135">
    <property type="component" value="Unplaced"/>
</dbReference>
<dbReference type="InterPro" id="IPR026587">
    <property type="entry name" value="Sirtuin_class_II"/>
</dbReference>
<comment type="similarity">
    <text evidence="5">Belongs to the sirtuin family. Class II subfamily.</text>
</comment>
<dbReference type="GO" id="GO:0008270">
    <property type="term" value="F:zinc ion binding"/>
    <property type="evidence" value="ECO:0007669"/>
    <property type="project" value="UniProtKB-UniRule"/>
</dbReference>
<dbReference type="NCBIfam" id="NF003738">
    <property type="entry name" value="PRK05333.1"/>
    <property type="match status" value="1"/>
</dbReference>
<feature type="binding site" evidence="5">
    <location>
        <begin position="275"/>
        <end position="277"/>
    </location>
    <ligand>
        <name>NAD(+)</name>
        <dbReference type="ChEBI" id="CHEBI:57540"/>
    </ligand>
</feature>
<keyword evidence="8" id="KW-1185">Reference proteome</keyword>
<comment type="subcellular location">
    <subcellularLocation>
        <location evidence="5">Mitochondrion matrix</location>
    </subcellularLocation>
</comment>
<dbReference type="Gene3D" id="3.30.1600.10">
    <property type="entry name" value="SIR2/SIRT2 'Small Domain"/>
    <property type="match status" value="1"/>
</dbReference>
<evidence type="ECO:0000256" key="3">
    <source>
        <dbReference type="ARBA" id="ARBA00022833"/>
    </source>
</evidence>
<reference evidence="9" key="1">
    <citation type="submission" date="2025-08" db="UniProtKB">
        <authorList>
            <consortium name="RefSeq"/>
        </authorList>
    </citation>
    <scope>IDENTIFICATION</scope>
    <source>
        <tissue evidence="9">Gonad</tissue>
    </source>
</reference>
<gene>
    <name evidence="9" type="primary">LOC109468039</name>
</gene>
<feature type="binding site" evidence="5">
    <location>
        <begin position="301"/>
        <end position="303"/>
    </location>
    <ligand>
        <name>NAD(+)</name>
        <dbReference type="ChEBI" id="CHEBI:57540"/>
    </ligand>
</feature>
<feature type="active site" description="Proton acceptor" evidence="5 6">
    <location>
        <position position="176"/>
    </location>
</feature>
<comment type="cofactor">
    <cofactor evidence="5">
        <name>Zn(2+)</name>
        <dbReference type="ChEBI" id="CHEBI:29105"/>
    </cofactor>
    <text evidence="5">Binds 1 zinc ion per subunit.</text>
</comment>
<evidence type="ECO:0000256" key="5">
    <source>
        <dbReference type="HAMAP-Rule" id="MF_03161"/>
    </source>
</evidence>
<feature type="binding site" evidence="5">
    <location>
        <position position="319"/>
    </location>
    <ligand>
        <name>NAD(+)</name>
        <dbReference type="ChEBI" id="CHEBI:57540"/>
    </ligand>
</feature>
<evidence type="ECO:0000313" key="8">
    <source>
        <dbReference type="Proteomes" id="UP000515135"/>
    </source>
</evidence>
<name>A0A6P4YBJ3_BRABE</name>
<feature type="binding site" evidence="5 6">
    <location>
        <position position="235"/>
    </location>
    <ligand>
        <name>Zn(2+)</name>
        <dbReference type="ChEBI" id="CHEBI:29105"/>
    </ligand>
</feature>
<dbReference type="GO" id="GO:0070403">
    <property type="term" value="F:NAD+ binding"/>
    <property type="evidence" value="ECO:0007669"/>
    <property type="project" value="UniProtKB-UniRule"/>
</dbReference>
<dbReference type="GO" id="GO:0005759">
    <property type="term" value="C:mitochondrial matrix"/>
    <property type="evidence" value="ECO:0007669"/>
    <property type="project" value="UniProtKB-SubCell"/>
</dbReference>
<proteinExistence type="inferred from homology"/>
<feature type="binding site" evidence="5 6">
    <location>
        <position position="187"/>
    </location>
    <ligand>
        <name>Zn(2+)</name>
        <dbReference type="ChEBI" id="CHEBI:29105"/>
    </ligand>
</feature>
<dbReference type="InterPro" id="IPR050134">
    <property type="entry name" value="NAD-dep_sirtuin_deacylases"/>
</dbReference>
<evidence type="ECO:0000259" key="7">
    <source>
        <dbReference type="PROSITE" id="PS50305"/>
    </source>
</evidence>
<comment type="catalytic activity">
    <reaction evidence="5">
        <text>N(6)-acetyl-L-lysyl-[protein] + NAD(+) + H2O = 2''-O-acetyl-ADP-D-ribose + nicotinamide + L-lysyl-[protein]</text>
        <dbReference type="Rhea" id="RHEA:43636"/>
        <dbReference type="Rhea" id="RHEA-COMP:9752"/>
        <dbReference type="Rhea" id="RHEA-COMP:10731"/>
        <dbReference type="ChEBI" id="CHEBI:15377"/>
        <dbReference type="ChEBI" id="CHEBI:17154"/>
        <dbReference type="ChEBI" id="CHEBI:29969"/>
        <dbReference type="ChEBI" id="CHEBI:57540"/>
        <dbReference type="ChEBI" id="CHEBI:61930"/>
        <dbReference type="ChEBI" id="CHEBI:83767"/>
        <dbReference type="EC" id="2.3.1.286"/>
    </reaction>
</comment>
<dbReference type="GO" id="GO:0017136">
    <property type="term" value="F:histone deacetylase activity, NAD-dependent"/>
    <property type="evidence" value="ECO:0007669"/>
    <property type="project" value="TreeGrafter"/>
</dbReference>
<dbReference type="HAMAP" id="MF_01967">
    <property type="entry name" value="Sirtuin_ClassII"/>
    <property type="match status" value="1"/>
</dbReference>
<dbReference type="PANTHER" id="PTHR11085:SF10">
    <property type="entry name" value="NAD-DEPENDENT PROTEIN DEACYLASE SIRTUIN-5, MITOCHONDRIAL-RELATED"/>
    <property type="match status" value="1"/>
</dbReference>
<keyword evidence="5" id="KW-0496">Mitochondrion</keyword>
<dbReference type="InterPro" id="IPR003000">
    <property type="entry name" value="Sirtuin"/>
</dbReference>
<accession>A0A6P4YBJ3</accession>
<evidence type="ECO:0000256" key="1">
    <source>
        <dbReference type="ARBA" id="ARBA00022679"/>
    </source>
</evidence>
<feature type="binding site" evidence="5">
    <location>
        <begin position="158"/>
        <end position="161"/>
    </location>
    <ligand>
        <name>NAD(+)</name>
        <dbReference type="ChEBI" id="CHEBI:57540"/>
    </ligand>
</feature>
<keyword evidence="4 5" id="KW-0520">NAD</keyword>
<sequence length="328" mass="36371">MQTIEAVSMLFRSLRNLSREAPLQLLPVRCQSNATSTEVNTAANFHFVPVSDPADLQDIEELQDFVRTSKRLFVITGAGISTESGIPDYRSEGVGLYARSDNRPVQYADFLSSSAIRQRYWARNYVGWPKFSSFSPNVSHKTLSGWEAVGKLHWLVTQNVDSLHVKAGSRKVTELHGSAARVMCLSCPAVIPRHDMQKRIKHLNPVWHAESQEMAPDADVFLTPEQIEGFTVPTCTQCGGILKPQIVFFGDNVAKPTVQFVHRMLEESDAMLVAGSSLQVYSAYRFVSAARDQKKPIAVLNIGPTRGDKLADLKVSARCGDVLPQIQL</sequence>
<keyword evidence="1 5" id="KW-0808">Transferase</keyword>
<feature type="binding site" evidence="5 6">
    <location>
        <position position="238"/>
    </location>
    <ligand>
        <name>Zn(2+)</name>
        <dbReference type="ChEBI" id="CHEBI:29105"/>
    </ligand>
</feature>
<feature type="domain" description="Deacetylase sirtuin-type" evidence="7">
    <location>
        <begin position="52"/>
        <end position="328"/>
    </location>
</feature>
<dbReference type="KEGG" id="bbel:109468039"/>
<dbReference type="PROSITE" id="PS50305">
    <property type="entry name" value="SIRTUIN"/>
    <property type="match status" value="1"/>
</dbReference>
<protein>
    <recommendedName>
        <fullName evidence="5">NAD-dependent protein deacylase</fullName>
        <ecNumber evidence="5">2.3.1.-</ecNumber>
    </recommendedName>
    <alternativeName>
        <fullName evidence="5">Regulatory protein SIR2 homolog</fullName>
    </alternativeName>
</protein>
<evidence type="ECO:0000256" key="6">
    <source>
        <dbReference type="PROSITE-ProRule" id="PRU00236"/>
    </source>
</evidence>
<dbReference type="EC" id="2.3.1.-" evidence="5"/>
<keyword evidence="3 5" id="KW-0862">Zinc</keyword>
<evidence type="ECO:0000256" key="2">
    <source>
        <dbReference type="ARBA" id="ARBA00022723"/>
    </source>
</evidence>
<dbReference type="CDD" id="cd01409">
    <property type="entry name" value="SIRT4"/>
    <property type="match status" value="1"/>
</dbReference>
<feature type="binding site" evidence="5 6">
    <location>
        <position position="184"/>
    </location>
    <ligand>
        <name>Zn(2+)</name>
        <dbReference type="ChEBI" id="CHEBI:29105"/>
    </ligand>
</feature>
<dbReference type="Gene3D" id="3.40.50.1220">
    <property type="entry name" value="TPP-binding domain"/>
    <property type="match status" value="1"/>
</dbReference>